<evidence type="ECO:0000313" key="2">
    <source>
        <dbReference type="Proteomes" id="UP000887116"/>
    </source>
</evidence>
<dbReference type="AlphaFoldDB" id="A0A8X6H6L8"/>
<dbReference type="EMBL" id="BMAO01017670">
    <property type="protein sequence ID" value="GFR17594.1"/>
    <property type="molecule type" value="Genomic_DNA"/>
</dbReference>
<organism evidence="1 2">
    <name type="scientific">Trichonephila clavata</name>
    <name type="common">Joro spider</name>
    <name type="synonym">Nephila clavata</name>
    <dbReference type="NCBI Taxonomy" id="2740835"/>
    <lineage>
        <taxon>Eukaryota</taxon>
        <taxon>Metazoa</taxon>
        <taxon>Ecdysozoa</taxon>
        <taxon>Arthropoda</taxon>
        <taxon>Chelicerata</taxon>
        <taxon>Arachnida</taxon>
        <taxon>Araneae</taxon>
        <taxon>Araneomorphae</taxon>
        <taxon>Entelegynae</taxon>
        <taxon>Araneoidea</taxon>
        <taxon>Nephilidae</taxon>
        <taxon>Trichonephila</taxon>
    </lineage>
</organism>
<keyword evidence="2" id="KW-1185">Reference proteome</keyword>
<dbReference type="OrthoDB" id="6598476at2759"/>
<accession>A0A8X6H6L8</accession>
<evidence type="ECO:0000313" key="1">
    <source>
        <dbReference type="EMBL" id="GFR17594.1"/>
    </source>
</evidence>
<comment type="caution">
    <text evidence="1">The sequence shown here is derived from an EMBL/GenBank/DDBJ whole genome shotgun (WGS) entry which is preliminary data.</text>
</comment>
<gene>
    <name evidence="1" type="primary">ZMYM1</name>
    <name evidence="1" type="ORF">TNCT_233341</name>
</gene>
<proteinExistence type="predicted"/>
<reference evidence="1" key="1">
    <citation type="submission" date="2020-07" db="EMBL/GenBank/DDBJ databases">
        <title>Multicomponent nature underlies the extraordinary mechanical properties of spider dragline silk.</title>
        <authorList>
            <person name="Kono N."/>
            <person name="Nakamura H."/>
            <person name="Mori M."/>
            <person name="Yoshida Y."/>
            <person name="Ohtoshi R."/>
            <person name="Malay A.D."/>
            <person name="Moran D.A.P."/>
            <person name="Tomita M."/>
            <person name="Numata K."/>
            <person name="Arakawa K."/>
        </authorList>
    </citation>
    <scope>NUCLEOTIDE SEQUENCE</scope>
</reference>
<dbReference type="Proteomes" id="UP000887116">
    <property type="component" value="Unassembled WGS sequence"/>
</dbReference>
<sequence length="113" mass="13184">MHQNNRCSSKSYYISTSKYGLVNRFGLYYSKILDAAYCQPCWLFASQRNNIGCIGIRNWKHYQKGIKQHSFSSGYVKACAVYECWEKVILSTRNMEMKFAKKRQFGKGFFTGS</sequence>
<name>A0A8X6H6L8_TRICU</name>
<protein>
    <submittedName>
        <fullName evidence="1">Zinc finger MYM-type protein 1</fullName>
    </submittedName>
</protein>